<dbReference type="AlphaFoldDB" id="A0A1C3EQV5"/>
<evidence type="ECO:0000313" key="2">
    <source>
        <dbReference type="Proteomes" id="UP000094936"/>
    </source>
</evidence>
<evidence type="ECO:0008006" key="3">
    <source>
        <dbReference type="Google" id="ProtNLM"/>
    </source>
</evidence>
<dbReference type="OrthoDB" id="9801656at2"/>
<protein>
    <recommendedName>
        <fullName evidence="3">N-acetyltransferase domain-containing protein</fullName>
    </recommendedName>
</protein>
<gene>
    <name evidence="1" type="ORF">A8L45_03125</name>
</gene>
<dbReference type="RefSeq" id="WP_068899123.1">
    <property type="nucleotide sequence ID" value="NZ_JBHUIF010000020.1"/>
</dbReference>
<name>A0A1C3EQV5_9GAMM</name>
<dbReference type="EMBL" id="LYBM01000003">
    <property type="protein sequence ID" value="ODA35625.1"/>
    <property type="molecule type" value="Genomic_DNA"/>
</dbReference>
<sequence length="95" mass="10867">MKITILKPSDKNALLAFEYQNKVWFEQEVGPRPESFHQLSATEKHISSLLKQHREGKYLPLIVKNSSNNIIARVNISEIDKEKGCADIGYRVAKD</sequence>
<evidence type="ECO:0000313" key="1">
    <source>
        <dbReference type="EMBL" id="ODA35625.1"/>
    </source>
</evidence>
<keyword evidence="2" id="KW-1185">Reference proteome</keyword>
<reference evidence="1 2" key="1">
    <citation type="submission" date="2016-05" db="EMBL/GenBank/DDBJ databases">
        <title>Genomic Taxonomy of the Vibrionaceae.</title>
        <authorList>
            <person name="Gomez-Gil B."/>
            <person name="Enciso-Ibarra J."/>
        </authorList>
    </citation>
    <scope>NUCLEOTIDE SEQUENCE [LARGE SCALE GENOMIC DNA]</scope>
    <source>
        <strain evidence="1 2">CAIM 1920</strain>
    </source>
</reference>
<dbReference type="STRING" id="1080227.A8L45_03125"/>
<proteinExistence type="predicted"/>
<dbReference type="Gene3D" id="3.40.630.30">
    <property type="match status" value="1"/>
</dbReference>
<accession>A0A1C3EQV5</accession>
<dbReference type="SUPFAM" id="SSF55729">
    <property type="entry name" value="Acyl-CoA N-acyltransferases (Nat)"/>
    <property type="match status" value="1"/>
</dbReference>
<dbReference type="InterPro" id="IPR016181">
    <property type="entry name" value="Acyl_CoA_acyltransferase"/>
</dbReference>
<comment type="caution">
    <text evidence="1">The sequence shown here is derived from an EMBL/GenBank/DDBJ whole genome shotgun (WGS) entry which is preliminary data.</text>
</comment>
<organism evidence="1 2">
    <name type="scientific">Veronia pacifica</name>
    <dbReference type="NCBI Taxonomy" id="1080227"/>
    <lineage>
        <taxon>Bacteria</taxon>
        <taxon>Pseudomonadati</taxon>
        <taxon>Pseudomonadota</taxon>
        <taxon>Gammaproteobacteria</taxon>
        <taxon>Vibrionales</taxon>
        <taxon>Vibrionaceae</taxon>
        <taxon>Veronia</taxon>
    </lineage>
</organism>
<dbReference type="Proteomes" id="UP000094936">
    <property type="component" value="Unassembled WGS sequence"/>
</dbReference>